<keyword evidence="5" id="KW-1185">Reference proteome</keyword>
<evidence type="ECO:0000256" key="1">
    <source>
        <dbReference type="ARBA" id="ARBA00008231"/>
    </source>
</evidence>
<dbReference type="Pfam" id="PF07542">
    <property type="entry name" value="ATP12"/>
    <property type="match status" value="1"/>
</dbReference>
<reference evidence="4 5" key="1">
    <citation type="submission" date="2017-03" db="EMBL/GenBank/DDBJ databases">
        <authorList>
            <person name="Afonso C.L."/>
            <person name="Miller P.J."/>
            <person name="Scott M.A."/>
            <person name="Spackman E."/>
            <person name="Goraichik I."/>
            <person name="Dimitrov K.M."/>
            <person name="Suarez D.L."/>
            <person name="Swayne D.E."/>
        </authorList>
    </citation>
    <scope>NUCLEOTIDE SEQUENCE [LARGE SCALE GENOMIC DNA]</scope>
    <source>
        <strain evidence="4 5">CECT 7971</strain>
    </source>
</reference>
<name>A0A1Y5S607_9RHOB</name>
<dbReference type="InterPro" id="IPR011419">
    <property type="entry name" value="ATP12_ATP_synth-F1-assembly"/>
</dbReference>
<organism evidence="4 5">
    <name type="scientific">Pacificibacter marinus</name>
    <dbReference type="NCBI Taxonomy" id="658057"/>
    <lineage>
        <taxon>Bacteria</taxon>
        <taxon>Pseudomonadati</taxon>
        <taxon>Pseudomonadota</taxon>
        <taxon>Alphaproteobacteria</taxon>
        <taxon>Rhodobacterales</taxon>
        <taxon>Roseobacteraceae</taxon>
        <taxon>Pacificibacter</taxon>
    </lineage>
</organism>
<dbReference type="Gene3D" id="3.30.2180.10">
    <property type="entry name" value="ATP12-like"/>
    <property type="match status" value="1"/>
</dbReference>
<proteinExistence type="inferred from homology"/>
<dbReference type="RefSeq" id="WP_085848262.1">
    <property type="nucleotide sequence ID" value="NZ_FNZV01000006.1"/>
</dbReference>
<dbReference type="SUPFAM" id="SSF160909">
    <property type="entry name" value="ATP12-like"/>
    <property type="match status" value="1"/>
</dbReference>
<dbReference type="OrthoDB" id="9797825at2"/>
<dbReference type="InterPro" id="IPR023335">
    <property type="entry name" value="ATP12_ortho_dom_sf"/>
</dbReference>
<dbReference type="InterPro" id="IPR042272">
    <property type="entry name" value="ATP12_ATP_synth-F1-assembly_N"/>
</dbReference>
<dbReference type="Proteomes" id="UP000193307">
    <property type="component" value="Unassembled WGS sequence"/>
</dbReference>
<evidence type="ECO:0000256" key="3">
    <source>
        <dbReference type="ARBA" id="ARBA00023186"/>
    </source>
</evidence>
<dbReference type="EMBL" id="FWFW01000003">
    <property type="protein sequence ID" value="SLN33389.1"/>
    <property type="molecule type" value="Genomic_DNA"/>
</dbReference>
<keyword evidence="2" id="KW-0809">Transit peptide</keyword>
<sequence length="236" mass="26293">MADFAAKRFWKDTTVSEVEGGFTVLLDGRNVRTPAKALLVVPTQPLAVHIRDEWDAQEGKIDPSGMPFTRGANAAIDKVRIQHTEVADMLADYGDSDLICYRATSPRELIAQQAEAWDPIIDWVFETYGARLETRAGVMPVPQDSTALELLRARVHSLTAFELSAFHDLVALSGSLALGFAATESLHAPKALWDLSRIDEAYQIAQWGEDDEATKVSEIKRKSFEHAYDFFHMAQK</sequence>
<dbReference type="AlphaFoldDB" id="A0A1Y5S607"/>
<keyword evidence="3" id="KW-0143">Chaperone</keyword>
<accession>A0A1Y5S607</accession>
<dbReference type="PANTHER" id="PTHR21013:SF10">
    <property type="entry name" value="ATP SYNTHASE MITOCHONDRIAL F1 COMPLEX ASSEMBLY FACTOR 2"/>
    <property type="match status" value="1"/>
</dbReference>
<dbReference type="Gene3D" id="1.10.3580.10">
    <property type="entry name" value="ATP12 ATPase"/>
    <property type="match status" value="1"/>
</dbReference>
<evidence type="ECO:0000313" key="5">
    <source>
        <dbReference type="Proteomes" id="UP000193307"/>
    </source>
</evidence>
<gene>
    <name evidence="4" type="ORF">PAM7971_01384</name>
</gene>
<dbReference type="GO" id="GO:0043461">
    <property type="term" value="P:proton-transporting ATP synthase complex assembly"/>
    <property type="evidence" value="ECO:0007669"/>
    <property type="project" value="InterPro"/>
</dbReference>
<protein>
    <submittedName>
        <fullName evidence="4">ATP12 chaperone protein</fullName>
    </submittedName>
</protein>
<evidence type="ECO:0000313" key="4">
    <source>
        <dbReference type="EMBL" id="SLN33389.1"/>
    </source>
</evidence>
<dbReference type="STRING" id="658057.SAMN04488032_106169"/>
<evidence type="ECO:0000256" key="2">
    <source>
        <dbReference type="ARBA" id="ARBA00022946"/>
    </source>
</evidence>
<comment type="similarity">
    <text evidence="1">Belongs to the ATP12 family.</text>
</comment>
<dbReference type="PANTHER" id="PTHR21013">
    <property type="entry name" value="ATP SYNTHASE MITOCHONDRIAL F1 COMPLEX ASSEMBLY FACTOR 2/ATP12 PROTEIN, MITOCHONDRIAL PRECURSOR"/>
    <property type="match status" value="1"/>
</dbReference>